<proteinExistence type="predicted"/>
<evidence type="ECO:0000313" key="4">
    <source>
        <dbReference type="EMBL" id="TMQ71569.1"/>
    </source>
</evidence>
<dbReference type="PROSITE" id="PS51832">
    <property type="entry name" value="HD_GYP"/>
    <property type="match status" value="1"/>
</dbReference>
<dbReference type="PROSITE" id="PS51831">
    <property type="entry name" value="HD"/>
    <property type="match status" value="1"/>
</dbReference>
<evidence type="ECO:0000256" key="1">
    <source>
        <dbReference type="SAM" id="Phobius"/>
    </source>
</evidence>
<sequence>MPLPGGGYASAVAAVDLAAIFLLGPAATAWLHVAATLAAQGLIQRRSTRLLVHNLASSALVTWIAGTSFIAAGGRVGVLELPSDLWPMAVGSVVYFALDSLRVVTSLAPPSWREGWRAWQRVYGHGLTHHASFLALGGWIAVVALHVGPWSLPLLLLPLVVARHAFAHYVGIRGDLKDFVRALSEVLDEVDPYTRQHSVRVATYAVRIARGMGASEREVEDIETAALVHDLGKIAPQHQRILQKPGTLTHEDQRTLRGHPGTGAGIIGKVGALRRAAEIVRLHHERPDGKGYPLGLSGDRIPLGARILNVADAFDAMTSDRPYRRALDLDGALAELERGAGTQFDRRVIECLLRLQAAGRFPKLESPSSEELQSLRWHASQTRI</sequence>
<dbReference type="SUPFAM" id="SSF109604">
    <property type="entry name" value="HD-domain/PDEase-like"/>
    <property type="match status" value="1"/>
</dbReference>
<feature type="transmembrane region" description="Helical" evidence="1">
    <location>
        <begin position="12"/>
        <end position="39"/>
    </location>
</feature>
<dbReference type="PANTHER" id="PTHR45228">
    <property type="entry name" value="CYCLIC DI-GMP PHOSPHODIESTERASE TM_0186-RELATED"/>
    <property type="match status" value="1"/>
</dbReference>
<dbReference type="PANTHER" id="PTHR45228:SF4">
    <property type="entry name" value="LIPOPROTEIN"/>
    <property type="match status" value="1"/>
</dbReference>
<dbReference type="InterPro" id="IPR006675">
    <property type="entry name" value="HDIG_dom"/>
</dbReference>
<dbReference type="EMBL" id="VBPA01000116">
    <property type="protein sequence ID" value="TMQ71569.1"/>
    <property type="molecule type" value="Genomic_DNA"/>
</dbReference>
<evidence type="ECO:0000259" key="2">
    <source>
        <dbReference type="PROSITE" id="PS51831"/>
    </source>
</evidence>
<dbReference type="Gene3D" id="1.10.3210.10">
    <property type="entry name" value="Hypothetical protein af1432"/>
    <property type="match status" value="1"/>
</dbReference>
<accession>A0A538U799</accession>
<evidence type="ECO:0000313" key="5">
    <source>
        <dbReference type="Proteomes" id="UP000319836"/>
    </source>
</evidence>
<dbReference type="InterPro" id="IPR006674">
    <property type="entry name" value="HD_domain"/>
</dbReference>
<dbReference type="InterPro" id="IPR003607">
    <property type="entry name" value="HD/PDEase_dom"/>
</dbReference>
<reference evidence="4 5" key="1">
    <citation type="journal article" date="2019" name="Nat. Microbiol.">
        <title>Mediterranean grassland soil C-N compound turnover is dependent on rainfall and depth, and is mediated by genomically divergent microorganisms.</title>
        <authorList>
            <person name="Diamond S."/>
            <person name="Andeer P.F."/>
            <person name="Li Z."/>
            <person name="Crits-Christoph A."/>
            <person name="Burstein D."/>
            <person name="Anantharaman K."/>
            <person name="Lane K.R."/>
            <person name="Thomas B.C."/>
            <person name="Pan C."/>
            <person name="Northen T.R."/>
            <person name="Banfield J.F."/>
        </authorList>
    </citation>
    <scope>NUCLEOTIDE SEQUENCE [LARGE SCALE GENOMIC DNA]</scope>
    <source>
        <strain evidence="4">WS_10</strain>
    </source>
</reference>
<feature type="domain" description="HD-GYP" evidence="3">
    <location>
        <begin position="172"/>
        <end position="368"/>
    </location>
</feature>
<dbReference type="CDD" id="cd00077">
    <property type="entry name" value="HDc"/>
    <property type="match status" value="1"/>
</dbReference>
<keyword evidence="1" id="KW-0472">Membrane</keyword>
<feature type="transmembrane region" description="Helical" evidence="1">
    <location>
        <begin position="51"/>
        <end position="73"/>
    </location>
</feature>
<name>A0A538U799_UNCEI</name>
<organism evidence="4 5">
    <name type="scientific">Eiseniibacteriota bacterium</name>
    <dbReference type="NCBI Taxonomy" id="2212470"/>
    <lineage>
        <taxon>Bacteria</taxon>
        <taxon>Candidatus Eiseniibacteriota</taxon>
    </lineage>
</organism>
<dbReference type="InterPro" id="IPR037522">
    <property type="entry name" value="HD_GYP_dom"/>
</dbReference>
<dbReference type="AlphaFoldDB" id="A0A538U799"/>
<gene>
    <name evidence="4" type="ORF">E6K80_05265</name>
</gene>
<dbReference type="SMART" id="SM00471">
    <property type="entry name" value="HDc"/>
    <property type="match status" value="1"/>
</dbReference>
<keyword evidence="1" id="KW-0812">Transmembrane</keyword>
<protein>
    <submittedName>
        <fullName evidence="4">HD-GYP domain-containing protein</fullName>
    </submittedName>
</protein>
<dbReference type="NCBIfam" id="TIGR00277">
    <property type="entry name" value="HDIG"/>
    <property type="match status" value="1"/>
</dbReference>
<dbReference type="Proteomes" id="UP000319836">
    <property type="component" value="Unassembled WGS sequence"/>
</dbReference>
<evidence type="ECO:0000259" key="3">
    <source>
        <dbReference type="PROSITE" id="PS51832"/>
    </source>
</evidence>
<dbReference type="Pfam" id="PF13487">
    <property type="entry name" value="HD_5"/>
    <property type="match status" value="1"/>
</dbReference>
<feature type="domain" description="HD" evidence="2">
    <location>
        <begin position="194"/>
        <end position="317"/>
    </location>
</feature>
<comment type="caution">
    <text evidence="4">The sequence shown here is derived from an EMBL/GenBank/DDBJ whole genome shotgun (WGS) entry which is preliminary data.</text>
</comment>
<dbReference type="InterPro" id="IPR052020">
    <property type="entry name" value="Cyclic_di-GMP/3'3'-cGAMP_PDE"/>
</dbReference>
<keyword evidence="1" id="KW-1133">Transmembrane helix</keyword>